<reference evidence="2" key="1">
    <citation type="submission" date="2017-11" db="EMBL/GenBank/DDBJ databases">
        <authorList>
            <person name="Watanabe M."/>
            <person name="Kojima H."/>
        </authorList>
    </citation>
    <scope>NUCLEOTIDE SEQUENCE [LARGE SCALE GENOMIC DNA]</scope>
    <source>
        <strain evidence="2">Tokyo 01</strain>
    </source>
</reference>
<name>A0A401FUP0_9BACT</name>
<keyword evidence="2" id="KW-1185">Reference proteome</keyword>
<dbReference type="AlphaFoldDB" id="A0A401FUP0"/>
<comment type="caution">
    <text evidence="1">The sequence shown here is derived from an EMBL/GenBank/DDBJ whole genome shotgun (WGS) entry which is preliminary data.</text>
</comment>
<proteinExistence type="predicted"/>
<reference evidence="2" key="2">
    <citation type="submission" date="2019-01" db="EMBL/GenBank/DDBJ databases">
        <title>Genome sequence of Desulfonema ishimotonii strain Tokyo 01.</title>
        <authorList>
            <person name="Fukui M."/>
        </authorList>
    </citation>
    <scope>NUCLEOTIDE SEQUENCE [LARGE SCALE GENOMIC DNA]</scope>
    <source>
        <strain evidence="2">Tokyo 01</strain>
    </source>
</reference>
<dbReference type="InterPro" id="IPR029044">
    <property type="entry name" value="Nucleotide-diphossugar_trans"/>
</dbReference>
<dbReference type="Proteomes" id="UP000288096">
    <property type="component" value="Unassembled WGS sequence"/>
</dbReference>
<evidence type="ECO:0000313" key="2">
    <source>
        <dbReference type="Proteomes" id="UP000288096"/>
    </source>
</evidence>
<dbReference type="EMBL" id="BEXT01000001">
    <property type="protein sequence ID" value="GBC60673.1"/>
    <property type="molecule type" value="Genomic_DNA"/>
</dbReference>
<protein>
    <submittedName>
        <fullName evidence="1">Uncharacterized protein</fullName>
    </submittedName>
</protein>
<organism evidence="1 2">
    <name type="scientific">Desulfonema ishimotonii</name>
    <dbReference type="NCBI Taxonomy" id="45657"/>
    <lineage>
        <taxon>Bacteria</taxon>
        <taxon>Pseudomonadati</taxon>
        <taxon>Thermodesulfobacteriota</taxon>
        <taxon>Desulfobacteria</taxon>
        <taxon>Desulfobacterales</taxon>
        <taxon>Desulfococcaceae</taxon>
        <taxon>Desulfonema</taxon>
    </lineage>
</organism>
<dbReference type="SUPFAM" id="SSF53448">
    <property type="entry name" value="Nucleotide-diphospho-sugar transferases"/>
    <property type="match status" value="1"/>
</dbReference>
<gene>
    <name evidence="1" type="ORF">DENIS_1630</name>
</gene>
<sequence length="202" mass="23208">MRPYPFFTRQMAQAFTLTGTDVVYAGVNYQREDGLNSAPHCPFSHLFLKNIIPAGSFAVSFDALQKHRIFFDIRMGRAGEWHFLLRLVEKGFRFEALRESLAEIRESPETGNRLSPHEEAAIRSYIRSTRFSIDGHVMAEMAASVPGPTPRSCGIRNRGGEQGRWKWRVLKKIWSVLPLRLRALIKKGYMRFTVAVDAFWES</sequence>
<accession>A0A401FUP0</accession>
<evidence type="ECO:0000313" key="1">
    <source>
        <dbReference type="EMBL" id="GBC60673.1"/>
    </source>
</evidence>